<organism evidence="3 4">
    <name type="scientific">Cyclotella cryptica</name>
    <dbReference type="NCBI Taxonomy" id="29204"/>
    <lineage>
        <taxon>Eukaryota</taxon>
        <taxon>Sar</taxon>
        <taxon>Stramenopiles</taxon>
        <taxon>Ochrophyta</taxon>
        <taxon>Bacillariophyta</taxon>
        <taxon>Coscinodiscophyceae</taxon>
        <taxon>Thalassiosirophycidae</taxon>
        <taxon>Stephanodiscales</taxon>
        <taxon>Stephanodiscaceae</taxon>
        <taxon>Cyclotella</taxon>
    </lineage>
</organism>
<feature type="coiled-coil region" evidence="1">
    <location>
        <begin position="207"/>
        <end position="234"/>
    </location>
</feature>
<comment type="caution">
    <text evidence="3">The sequence shown here is derived from an EMBL/GenBank/DDBJ whole genome shotgun (WGS) entry which is preliminary data.</text>
</comment>
<name>A0ABD3PPJ4_9STRA</name>
<feature type="region of interest" description="Disordered" evidence="2">
    <location>
        <begin position="1"/>
        <end position="26"/>
    </location>
</feature>
<reference evidence="3 4" key="1">
    <citation type="journal article" date="2020" name="G3 (Bethesda)">
        <title>Improved Reference Genome for Cyclotella cryptica CCMP332, a Model for Cell Wall Morphogenesis, Salinity Adaptation, and Lipid Production in Diatoms (Bacillariophyta).</title>
        <authorList>
            <person name="Roberts W.R."/>
            <person name="Downey K.M."/>
            <person name="Ruck E.C."/>
            <person name="Traller J.C."/>
            <person name="Alverson A.J."/>
        </authorList>
    </citation>
    <scope>NUCLEOTIDE SEQUENCE [LARGE SCALE GENOMIC DNA]</scope>
    <source>
        <strain evidence="3 4">CCMP332</strain>
    </source>
</reference>
<protein>
    <submittedName>
        <fullName evidence="3">Uncharacterized protein</fullName>
    </submittedName>
</protein>
<feature type="region of interest" description="Disordered" evidence="2">
    <location>
        <begin position="293"/>
        <end position="361"/>
    </location>
</feature>
<evidence type="ECO:0000256" key="2">
    <source>
        <dbReference type="SAM" id="MobiDB-lite"/>
    </source>
</evidence>
<dbReference type="Proteomes" id="UP001516023">
    <property type="component" value="Unassembled WGS sequence"/>
</dbReference>
<sequence length="361" mass="40814">MSSKPEQYSCMGTNRISITNDDRSSSSDGMISLFLRENDEKSVNRRLSDHGSDSDDCLHLVITDGVDTFYAPIMSKDIKQISHENHKTPLDQVASILLYNKEGTQEMIERHYEQEKYKISYKRMQGQLLGGEHDSTTTTTVKTSILKTCFNNLVRPVWEGSVSNVHHSNYKRLPSFVQNALPNSYHQSTATPPSSGLAFPLMLRNTISKLQDEAESLRNQNKQLNADALRWKATARHLETRHKLDALTKQSAKNMAVGTLANKSLPRKEREAILDDEDNHDYAVWDKETVERLAAGPRGSKGKSKKQHAKVDEEGGDVSSSVLGDTFRNPHTGVLEISNYKRMFDSDDEDEVERSSKKRKE</sequence>
<accession>A0ABD3PPJ4</accession>
<evidence type="ECO:0000313" key="3">
    <source>
        <dbReference type="EMBL" id="KAL3789271.1"/>
    </source>
</evidence>
<gene>
    <name evidence="3" type="ORF">HJC23_000337</name>
</gene>
<keyword evidence="4" id="KW-1185">Reference proteome</keyword>
<feature type="compositionally biased region" description="Polar residues" evidence="2">
    <location>
        <begin position="1"/>
        <end position="19"/>
    </location>
</feature>
<dbReference type="AlphaFoldDB" id="A0ABD3PPJ4"/>
<evidence type="ECO:0000256" key="1">
    <source>
        <dbReference type="SAM" id="Coils"/>
    </source>
</evidence>
<proteinExistence type="predicted"/>
<keyword evidence="1" id="KW-0175">Coiled coil</keyword>
<dbReference type="EMBL" id="JABMIG020000143">
    <property type="protein sequence ID" value="KAL3789271.1"/>
    <property type="molecule type" value="Genomic_DNA"/>
</dbReference>
<evidence type="ECO:0000313" key="4">
    <source>
        <dbReference type="Proteomes" id="UP001516023"/>
    </source>
</evidence>